<keyword evidence="2" id="KW-1185">Reference proteome</keyword>
<sequence length="90" mass="10153">MDSPLIADASLFHHQFLQPDLLQTMSSMLCISPYYSLLQLECLQNLQTLLMVTNTNSQTQIFCVGLNNLFTIVPMRIDLLTSVHSTSGYQ</sequence>
<protein>
    <submittedName>
        <fullName evidence="1">Uncharacterized protein</fullName>
    </submittedName>
</protein>
<proteinExistence type="predicted"/>
<evidence type="ECO:0000313" key="2">
    <source>
        <dbReference type="Proteomes" id="UP001497516"/>
    </source>
</evidence>
<name>A0AAV2DD55_9ROSI</name>
<evidence type="ECO:0000313" key="1">
    <source>
        <dbReference type="EMBL" id="CAL1371149.1"/>
    </source>
</evidence>
<dbReference type="Proteomes" id="UP001497516">
    <property type="component" value="Chromosome 2"/>
</dbReference>
<gene>
    <name evidence="1" type="ORF">LTRI10_LOCUS13229</name>
</gene>
<reference evidence="1 2" key="1">
    <citation type="submission" date="2024-04" db="EMBL/GenBank/DDBJ databases">
        <authorList>
            <person name="Fracassetti M."/>
        </authorList>
    </citation>
    <scope>NUCLEOTIDE SEQUENCE [LARGE SCALE GENOMIC DNA]</scope>
</reference>
<dbReference type="AlphaFoldDB" id="A0AAV2DD55"/>
<organism evidence="1 2">
    <name type="scientific">Linum trigynum</name>
    <dbReference type="NCBI Taxonomy" id="586398"/>
    <lineage>
        <taxon>Eukaryota</taxon>
        <taxon>Viridiplantae</taxon>
        <taxon>Streptophyta</taxon>
        <taxon>Embryophyta</taxon>
        <taxon>Tracheophyta</taxon>
        <taxon>Spermatophyta</taxon>
        <taxon>Magnoliopsida</taxon>
        <taxon>eudicotyledons</taxon>
        <taxon>Gunneridae</taxon>
        <taxon>Pentapetalae</taxon>
        <taxon>rosids</taxon>
        <taxon>fabids</taxon>
        <taxon>Malpighiales</taxon>
        <taxon>Linaceae</taxon>
        <taxon>Linum</taxon>
    </lineage>
</organism>
<dbReference type="EMBL" id="OZ034815">
    <property type="protein sequence ID" value="CAL1371149.1"/>
    <property type="molecule type" value="Genomic_DNA"/>
</dbReference>
<accession>A0AAV2DD55</accession>